<sequence>MKTSALSLLVAIGISSSNLIFAAECTTEDLTSIGTAVTESVSNDVVEKCPEMSTETGGTGYCDSADCVKLLQSIVDSLPDCTSAGVSIRAGWQTSLDFCESGDTTAGSTGSTTSTSSGSLLRSSSSSTASSSSATTGSITSDNESTTAPASGGSSSSPASSVSMAISSAALALTAFLFTGAL</sequence>
<dbReference type="AlphaFoldDB" id="A0ABD3ERZ3"/>
<feature type="region of interest" description="Disordered" evidence="1">
    <location>
        <begin position="103"/>
        <end position="157"/>
    </location>
</feature>
<evidence type="ECO:0008006" key="5">
    <source>
        <dbReference type="Google" id="ProtNLM"/>
    </source>
</evidence>
<dbReference type="EMBL" id="JBIMZQ010000067">
    <property type="protein sequence ID" value="KAL3657218.1"/>
    <property type="molecule type" value="Genomic_DNA"/>
</dbReference>
<keyword evidence="4" id="KW-1185">Reference proteome</keyword>
<evidence type="ECO:0000313" key="4">
    <source>
        <dbReference type="Proteomes" id="UP001632037"/>
    </source>
</evidence>
<gene>
    <name evidence="3" type="ORF">V7S43_017878</name>
</gene>
<organism evidence="3 4">
    <name type="scientific">Phytophthora oleae</name>
    <dbReference type="NCBI Taxonomy" id="2107226"/>
    <lineage>
        <taxon>Eukaryota</taxon>
        <taxon>Sar</taxon>
        <taxon>Stramenopiles</taxon>
        <taxon>Oomycota</taxon>
        <taxon>Peronosporomycetes</taxon>
        <taxon>Peronosporales</taxon>
        <taxon>Peronosporaceae</taxon>
        <taxon>Phytophthora</taxon>
    </lineage>
</organism>
<protein>
    <recommendedName>
        <fullName evidence="5">Elicitin</fullName>
    </recommendedName>
</protein>
<dbReference type="Proteomes" id="UP001632037">
    <property type="component" value="Unassembled WGS sequence"/>
</dbReference>
<proteinExistence type="predicted"/>
<comment type="caution">
    <text evidence="3">The sequence shown here is derived from an EMBL/GenBank/DDBJ whole genome shotgun (WGS) entry which is preliminary data.</text>
</comment>
<feature type="signal peptide" evidence="2">
    <location>
        <begin position="1"/>
        <end position="22"/>
    </location>
</feature>
<evidence type="ECO:0000256" key="1">
    <source>
        <dbReference type="SAM" id="MobiDB-lite"/>
    </source>
</evidence>
<accession>A0ABD3ERZ3</accession>
<feature type="chain" id="PRO_5044801811" description="Elicitin" evidence="2">
    <location>
        <begin position="23"/>
        <end position="182"/>
    </location>
</feature>
<evidence type="ECO:0000313" key="3">
    <source>
        <dbReference type="EMBL" id="KAL3657218.1"/>
    </source>
</evidence>
<keyword evidence="2" id="KW-0732">Signal</keyword>
<evidence type="ECO:0000256" key="2">
    <source>
        <dbReference type="SAM" id="SignalP"/>
    </source>
</evidence>
<dbReference type="SMART" id="SM01187">
    <property type="entry name" value="Elicitin"/>
    <property type="match status" value="1"/>
</dbReference>
<reference evidence="3 4" key="1">
    <citation type="submission" date="2024-09" db="EMBL/GenBank/DDBJ databases">
        <title>Genome sequencing and assembly of Phytophthora oleae, isolate VK10A, causative agent of rot of olive drupes.</title>
        <authorList>
            <person name="Conti Taguali S."/>
            <person name="Riolo M."/>
            <person name="La Spada F."/>
            <person name="Cacciola S.O."/>
            <person name="Dionisio G."/>
        </authorList>
    </citation>
    <scope>NUCLEOTIDE SEQUENCE [LARGE SCALE GENOMIC DNA]</scope>
    <source>
        <strain evidence="3 4">VK10A</strain>
    </source>
</reference>
<name>A0ABD3ERZ3_9STRA</name>
<dbReference type="InterPro" id="IPR002200">
    <property type="entry name" value="Elicitin"/>
</dbReference>